<evidence type="ECO:0000313" key="15">
    <source>
        <dbReference type="Proteomes" id="UP000494174"/>
    </source>
</evidence>
<evidence type="ECO:0000256" key="11">
    <source>
        <dbReference type="SAM" id="Phobius"/>
    </source>
</evidence>
<evidence type="ECO:0000256" key="1">
    <source>
        <dbReference type="ARBA" id="ARBA00000085"/>
    </source>
</evidence>
<keyword evidence="9" id="KW-0902">Two-component regulatory system</keyword>
<dbReference type="InterPro" id="IPR005467">
    <property type="entry name" value="His_kinase_dom"/>
</dbReference>
<keyword evidence="4" id="KW-0597">Phosphoprotein</keyword>
<dbReference type="InterPro" id="IPR003594">
    <property type="entry name" value="HATPase_dom"/>
</dbReference>
<keyword evidence="8 11" id="KW-1133">Transmembrane helix</keyword>
<dbReference type="InterPro" id="IPR050428">
    <property type="entry name" value="TCS_sensor_his_kinase"/>
</dbReference>
<protein>
    <recommendedName>
        <fullName evidence="3">histidine kinase</fullName>
        <ecNumber evidence="3">2.7.13.3</ecNumber>
    </recommendedName>
</protein>
<proteinExistence type="predicted"/>
<dbReference type="PROSITE" id="PS50885">
    <property type="entry name" value="HAMP"/>
    <property type="match status" value="1"/>
</dbReference>
<dbReference type="EC" id="2.7.13.3" evidence="3"/>
<dbReference type="SUPFAM" id="SSF55874">
    <property type="entry name" value="ATPase domain of HSP90 chaperone/DNA topoisomerase II/histidine kinase"/>
    <property type="match status" value="1"/>
</dbReference>
<keyword evidence="10 11" id="KW-0472">Membrane</keyword>
<feature type="domain" description="HAMP" evidence="13">
    <location>
        <begin position="363"/>
        <end position="416"/>
    </location>
</feature>
<organism evidence="14 15">
    <name type="scientific">Burkholderia lata (strain ATCC 17760 / DSM 23089 / LMG 22485 / NCIMB 9086 / R18194 / 383)</name>
    <dbReference type="NCBI Taxonomy" id="482957"/>
    <lineage>
        <taxon>Bacteria</taxon>
        <taxon>Pseudomonadati</taxon>
        <taxon>Pseudomonadota</taxon>
        <taxon>Betaproteobacteria</taxon>
        <taxon>Burkholderiales</taxon>
        <taxon>Burkholderiaceae</taxon>
        <taxon>Burkholderia</taxon>
        <taxon>Burkholderia cepacia complex</taxon>
    </lineage>
</organism>
<evidence type="ECO:0000256" key="4">
    <source>
        <dbReference type="ARBA" id="ARBA00022553"/>
    </source>
</evidence>
<feature type="domain" description="Histidine kinase" evidence="12">
    <location>
        <begin position="427"/>
        <end position="643"/>
    </location>
</feature>
<dbReference type="PRINTS" id="PR00344">
    <property type="entry name" value="BCTRLSENSOR"/>
</dbReference>
<comment type="subcellular location">
    <subcellularLocation>
        <location evidence="2">Membrane</location>
    </subcellularLocation>
</comment>
<dbReference type="InterPro" id="IPR003660">
    <property type="entry name" value="HAMP_dom"/>
</dbReference>
<evidence type="ECO:0000256" key="5">
    <source>
        <dbReference type="ARBA" id="ARBA00022679"/>
    </source>
</evidence>
<evidence type="ECO:0000259" key="12">
    <source>
        <dbReference type="PROSITE" id="PS50109"/>
    </source>
</evidence>
<dbReference type="EMBL" id="CABVPU010000033">
    <property type="protein sequence ID" value="VWC29322.1"/>
    <property type="molecule type" value="Genomic_DNA"/>
</dbReference>
<dbReference type="GO" id="GO:0000155">
    <property type="term" value="F:phosphorelay sensor kinase activity"/>
    <property type="evidence" value="ECO:0007669"/>
    <property type="project" value="InterPro"/>
</dbReference>
<evidence type="ECO:0000256" key="3">
    <source>
        <dbReference type="ARBA" id="ARBA00012438"/>
    </source>
</evidence>
<dbReference type="Pfam" id="PF02518">
    <property type="entry name" value="HATPase_c"/>
    <property type="match status" value="1"/>
</dbReference>
<sequence>MRRASFAHRAGIVNLRGISIRQRMRAGFVLVVMMTAVACGTNLWESYQQYRQGILDLRDFALVECVMIASNRISAERWPANRLLALRRRDSAAEAQALRDARARTDGALDALRTDLAQAAALDAPERETALHALASVRAELAGARDEVDALAARPAASRATWQTQYAQDRMFAAADDLATLTNGVIAGTAMRHPDTFGALVLARLLGDLREYTGRLGSLFVASLIRREPLDDERLARILQMRGRIVQLRTLVAGAIAPQLGDATLSNDLARLNTTMDSSFLPLVAATLRAGRSGAYAMDAEDFTQRVMRDLHASERLRDHVLDLTRARAVALRDAARVRMALSAAEAACCIAILFLLVRGTQRTLSKPLDALSRRIVALSEGDVSPIVRIPGASPEIVHVNDALDALRGAYVHRTLLERQRNDMLTLFSHDMRAPLTSVIVLVNAPAACPPDCTLRERLHEIDGLARHTLAMADGFAQVSRAETGEYASELVNVADLMNQARDEIWLRAREKHIAVEDVPSCDDALVHGDPALLSRALVNLLGNAVEYSAEHTRIECSVALADGGASVCCVIRDYGYGIAAEDQARLFERYRRFRLQGQPDTKGVGLGMAFAKAVVDRHRGEISVRSAPWQGTTVTLTLPVAGASGNAYGRDRTASAEPVPG</sequence>
<comment type="catalytic activity">
    <reaction evidence="1">
        <text>ATP + protein L-histidine = ADP + protein N-phospho-L-histidine.</text>
        <dbReference type="EC" id="2.7.13.3"/>
    </reaction>
</comment>
<dbReference type="AlphaFoldDB" id="A0A6P2R8V1"/>
<reference evidence="14 15" key="1">
    <citation type="submission" date="2019-09" db="EMBL/GenBank/DDBJ databases">
        <authorList>
            <person name="Depoorter E."/>
        </authorList>
    </citation>
    <scope>NUCLEOTIDE SEQUENCE [LARGE SCALE GENOMIC DNA]</scope>
    <source>
        <strain evidence="14">R-15945</strain>
    </source>
</reference>
<gene>
    <name evidence="14" type="ORF">BLA15945_06352</name>
</gene>
<evidence type="ECO:0000259" key="13">
    <source>
        <dbReference type="PROSITE" id="PS50885"/>
    </source>
</evidence>
<dbReference type="InterPro" id="IPR036097">
    <property type="entry name" value="HisK_dim/P_sf"/>
</dbReference>
<dbReference type="Gene3D" id="3.30.565.10">
    <property type="entry name" value="Histidine kinase-like ATPase, C-terminal domain"/>
    <property type="match status" value="1"/>
</dbReference>
<keyword evidence="5" id="KW-0808">Transferase</keyword>
<dbReference type="PANTHER" id="PTHR45436:SF5">
    <property type="entry name" value="SENSOR HISTIDINE KINASE TRCS"/>
    <property type="match status" value="1"/>
</dbReference>
<dbReference type="Proteomes" id="UP000494174">
    <property type="component" value="Unassembled WGS sequence"/>
</dbReference>
<evidence type="ECO:0000256" key="8">
    <source>
        <dbReference type="ARBA" id="ARBA00022989"/>
    </source>
</evidence>
<keyword evidence="7" id="KW-0418">Kinase</keyword>
<evidence type="ECO:0000256" key="10">
    <source>
        <dbReference type="ARBA" id="ARBA00023136"/>
    </source>
</evidence>
<accession>A0A6P2R8V1</accession>
<dbReference type="PANTHER" id="PTHR45436">
    <property type="entry name" value="SENSOR HISTIDINE KINASE YKOH"/>
    <property type="match status" value="1"/>
</dbReference>
<evidence type="ECO:0000256" key="6">
    <source>
        <dbReference type="ARBA" id="ARBA00022692"/>
    </source>
</evidence>
<evidence type="ECO:0000256" key="2">
    <source>
        <dbReference type="ARBA" id="ARBA00004370"/>
    </source>
</evidence>
<dbReference type="GO" id="GO:0005886">
    <property type="term" value="C:plasma membrane"/>
    <property type="evidence" value="ECO:0007669"/>
    <property type="project" value="TreeGrafter"/>
</dbReference>
<evidence type="ECO:0000256" key="7">
    <source>
        <dbReference type="ARBA" id="ARBA00022777"/>
    </source>
</evidence>
<dbReference type="SMART" id="SM00387">
    <property type="entry name" value="HATPase_c"/>
    <property type="match status" value="1"/>
</dbReference>
<evidence type="ECO:0000256" key="9">
    <source>
        <dbReference type="ARBA" id="ARBA00023012"/>
    </source>
</evidence>
<name>A0A6P2R8V1_BURL3</name>
<dbReference type="RefSeq" id="WP_254609116.1">
    <property type="nucleotide sequence ID" value="NZ_CABVPS010000013.1"/>
</dbReference>
<dbReference type="Gene3D" id="1.10.287.130">
    <property type="match status" value="1"/>
</dbReference>
<keyword evidence="6 11" id="KW-0812">Transmembrane</keyword>
<dbReference type="PROSITE" id="PS50109">
    <property type="entry name" value="HIS_KIN"/>
    <property type="match status" value="1"/>
</dbReference>
<dbReference type="InterPro" id="IPR004358">
    <property type="entry name" value="Sig_transdc_His_kin-like_C"/>
</dbReference>
<feature type="transmembrane region" description="Helical" evidence="11">
    <location>
        <begin position="26"/>
        <end position="44"/>
    </location>
</feature>
<evidence type="ECO:0000313" key="14">
    <source>
        <dbReference type="EMBL" id="VWC29322.1"/>
    </source>
</evidence>
<dbReference type="SUPFAM" id="SSF47384">
    <property type="entry name" value="Homodimeric domain of signal transducing histidine kinase"/>
    <property type="match status" value="1"/>
</dbReference>
<dbReference type="InterPro" id="IPR036890">
    <property type="entry name" value="HATPase_C_sf"/>
</dbReference>